<feature type="repeat" description="WD" evidence="1">
    <location>
        <begin position="753"/>
        <end position="794"/>
    </location>
</feature>
<dbReference type="Gene3D" id="3.40.50.1460">
    <property type="match status" value="1"/>
</dbReference>
<organism evidence="4 5">
    <name type="scientific">Phytohabitans aurantiacus</name>
    <dbReference type="NCBI Taxonomy" id="3016789"/>
    <lineage>
        <taxon>Bacteria</taxon>
        <taxon>Bacillati</taxon>
        <taxon>Actinomycetota</taxon>
        <taxon>Actinomycetes</taxon>
        <taxon>Micromonosporales</taxon>
        <taxon>Micromonosporaceae</taxon>
    </lineage>
</organism>
<name>A0ABQ5R225_9ACTN</name>
<dbReference type="RefSeq" id="WP_281900445.1">
    <property type="nucleotide sequence ID" value="NZ_BSDI01000031.1"/>
</dbReference>
<feature type="compositionally biased region" description="Low complexity" evidence="2">
    <location>
        <begin position="496"/>
        <end position="516"/>
    </location>
</feature>
<dbReference type="PANTHER" id="PTHR19879">
    <property type="entry name" value="TRANSCRIPTION INITIATION FACTOR TFIID"/>
    <property type="match status" value="1"/>
</dbReference>
<dbReference type="Pfam" id="PF00400">
    <property type="entry name" value="WD40"/>
    <property type="match status" value="3"/>
</dbReference>
<dbReference type="NCBIfam" id="NF047832">
    <property type="entry name" value="caspase_w_EACC1"/>
    <property type="match status" value="1"/>
</dbReference>
<keyword evidence="5" id="KW-1185">Reference proteome</keyword>
<dbReference type="PROSITE" id="PS50294">
    <property type="entry name" value="WD_REPEATS_REGION"/>
    <property type="match status" value="2"/>
</dbReference>
<dbReference type="PROSITE" id="PS50082">
    <property type="entry name" value="WD_REPEATS_2"/>
    <property type="match status" value="2"/>
</dbReference>
<dbReference type="PROSITE" id="PS00018">
    <property type="entry name" value="EF_HAND_1"/>
    <property type="match status" value="1"/>
</dbReference>
<evidence type="ECO:0000259" key="3">
    <source>
        <dbReference type="Pfam" id="PF00656"/>
    </source>
</evidence>
<keyword evidence="1" id="KW-0853">WD repeat</keyword>
<feature type="region of interest" description="Disordered" evidence="2">
    <location>
        <begin position="436"/>
        <end position="546"/>
    </location>
</feature>
<dbReference type="InterPro" id="IPR036322">
    <property type="entry name" value="WD40_repeat_dom_sf"/>
</dbReference>
<dbReference type="InterPro" id="IPR001680">
    <property type="entry name" value="WD40_rpt"/>
</dbReference>
<feature type="domain" description="Peptidase C14 caspase" evidence="3">
    <location>
        <begin position="116"/>
        <end position="345"/>
    </location>
</feature>
<dbReference type="Gene3D" id="2.130.10.10">
    <property type="entry name" value="YVTN repeat-like/Quinoprotein amine dehydrogenase"/>
    <property type="match status" value="2"/>
</dbReference>
<evidence type="ECO:0000313" key="4">
    <source>
        <dbReference type="EMBL" id="GLI00258.1"/>
    </source>
</evidence>
<gene>
    <name evidence="4" type="ORF">Pa4123_55340</name>
</gene>
<dbReference type="SMART" id="SM00320">
    <property type="entry name" value="WD40"/>
    <property type="match status" value="3"/>
</dbReference>
<protein>
    <recommendedName>
        <fullName evidence="3">Peptidase C14 caspase domain-containing protein</fullName>
    </recommendedName>
</protein>
<dbReference type="InterPro" id="IPR011600">
    <property type="entry name" value="Pept_C14_caspase"/>
</dbReference>
<reference evidence="4" key="1">
    <citation type="submission" date="2022-12" db="EMBL/GenBank/DDBJ databases">
        <title>New Phytohabitans aurantiacus sp. RD004123 nov., an actinomycete isolated from soil.</title>
        <authorList>
            <person name="Triningsih D.W."/>
            <person name="Harunari E."/>
            <person name="Igarashi Y."/>
        </authorList>
    </citation>
    <scope>NUCLEOTIDE SEQUENCE</scope>
    <source>
        <strain evidence="4">RD004123</strain>
    </source>
</reference>
<comment type="caution">
    <text evidence="4">The sequence shown here is derived from an EMBL/GenBank/DDBJ whole genome shotgun (WGS) entry which is preliminary data.</text>
</comment>
<dbReference type="EMBL" id="BSDI01000031">
    <property type="protein sequence ID" value="GLI00258.1"/>
    <property type="molecule type" value="Genomic_DNA"/>
</dbReference>
<accession>A0ABQ5R225</accession>
<dbReference type="Proteomes" id="UP001144280">
    <property type="component" value="Unassembled WGS sequence"/>
</dbReference>
<dbReference type="SUPFAM" id="SSF50978">
    <property type="entry name" value="WD40 repeat-like"/>
    <property type="match status" value="1"/>
</dbReference>
<feature type="repeat" description="WD" evidence="1">
    <location>
        <begin position="916"/>
        <end position="947"/>
    </location>
</feature>
<evidence type="ECO:0000256" key="2">
    <source>
        <dbReference type="SAM" id="MobiDB-lite"/>
    </source>
</evidence>
<feature type="region of interest" description="Disordered" evidence="2">
    <location>
        <begin position="578"/>
        <end position="598"/>
    </location>
</feature>
<proteinExistence type="predicted"/>
<dbReference type="InterPro" id="IPR018247">
    <property type="entry name" value="EF_Hand_1_Ca_BS"/>
</dbReference>
<feature type="compositionally biased region" description="Low complexity" evidence="2">
    <location>
        <begin position="436"/>
        <end position="447"/>
    </location>
</feature>
<evidence type="ECO:0000256" key="1">
    <source>
        <dbReference type="PROSITE-ProRule" id="PRU00221"/>
    </source>
</evidence>
<dbReference type="Pfam" id="PF00656">
    <property type="entry name" value="Peptidase_C14"/>
    <property type="match status" value="1"/>
</dbReference>
<dbReference type="PANTHER" id="PTHR19879:SF9">
    <property type="entry name" value="TRANSCRIPTION INITIATION FACTOR TFIID SUBUNIT 5"/>
    <property type="match status" value="1"/>
</dbReference>
<evidence type="ECO:0000313" key="5">
    <source>
        <dbReference type="Proteomes" id="UP001144280"/>
    </source>
</evidence>
<sequence length="958" mass="99761">MPEEPSLSLRITPAESDVDLAEVEELAFQLRQDLLASGVPGVAREVAGPAPAGTRSVELIVAGLGFLVTGLSTAASAAQLADFVQRWREQHPRRRRVKVAVVAGHASPQKPAGIGRRSALLVANAAYQDPGLSQLRSPVSDIRALAEVLGEPSIGAFEVDTITDAGEATLRRRVAAFFADRNPDDVLLLHFSCHGLKDQRGRLFLAAADTELSFLTATGLPASFVSEQMSETASRSVLLILDCCYSGAFARDTVARADRTVHLADEFRGGGTGRTVLTASSATEYSFEGGQITTYEAQPSVFTDALVRGLRTGTADLDHDGEISVDELFEFASQRVREAQVGQVPRKWAFDTTGPLVVARSVRPALLPEEIRSDLASDRRVLRLEAVRALVGLLAGSREGYRQAARVALTDLRDNDDSVQVRAAAAAALSDAPALAAPGAELPSTPTATPPPATSLEATMRAEPSPPAMTPLAVFSTIASPPPATPLESPSRPAGPSTVSATPPDAASAAPQAGTPQDAGPRLGGRRPEGAPPTEHGAPQPVQELGPRRRNRILAIVAIGLVVVTAVTIGIISQLADQDHGESGSAGPPSFGAAIGNTTLSDDRELDSAQLSPGGKWAVTLGKTPTQVAAQTAQLWNVTTGAKTTTFDTEHGVVFSPDATVVASTSFTGKRDVSTGNGTPMGLMIGGDTLVELRDTATGAKLATLSGHEGSAYIAFSPDSKIVATAGTLAAEKSFDSPVRLWEALTGKPLGTLSGHDNGIQSMSFSPDGKLLVSSAAGGTTKIWDVATRTAAATLPKVWFPQWISPDGKTFAARKTDRSFELRSLPWGNLIANVTDAGEFAGFNADGSAYATATAAGTVRLYAIATQKNPIGPALTTAIKGDLIFSPDGRLIAAVDKDSGDPAVFDAITGQGLMPLSGHTGTVTDMVFAQGGEVLVTTGTDKTVRRWWVHLVQPTPSG</sequence>
<dbReference type="InterPro" id="IPR015943">
    <property type="entry name" value="WD40/YVTN_repeat-like_dom_sf"/>
</dbReference>